<organism evidence="6 7">
    <name type="scientific">Candidatus Criblamydia sequanensis CRIB-18</name>
    <dbReference type="NCBI Taxonomy" id="1437425"/>
    <lineage>
        <taxon>Bacteria</taxon>
        <taxon>Pseudomonadati</taxon>
        <taxon>Chlamydiota</taxon>
        <taxon>Chlamydiia</taxon>
        <taxon>Parachlamydiales</taxon>
        <taxon>Candidatus Criblamydiaceae</taxon>
        <taxon>Candidatus Criblamydia</taxon>
    </lineage>
</organism>
<evidence type="ECO:0000256" key="1">
    <source>
        <dbReference type="ARBA" id="ARBA00008348"/>
    </source>
</evidence>
<dbReference type="OrthoDB" id="9807213at2"/>
<dbReference type="InterPro" id="IPR020103">
    <property type="entry name" value="PsdUridine_synth_cat_dom_sf"/>
</dbReference>
<dbReference type="InterPro" id="IPR020094">
    <property type="entry name" value="TruA/RsuA/RluB/E/F_N"/>
</dbReference>
<evidence type="ECO:0000256" key="3">
    <source>
        <dbReference type="PROSITE-ProRule" id="PRU00182"/>
    </source>
</evidence>
<feature type="domain" description="RNA-binding S4" evidence="5">
    <location>
        <begin position="8"/>
        <end position="69"/>
    </location>
</feature>
<dbReference type="GO" id="GO:0000455">
    <property type="term" value="P:enzyme-directed rRNA pseudouridine synthesis"/>
    <property type="evidence" value="ECO:0007669"/>
    <property type="project" value="UniProtKB-ARBA"/>
</dbReference>
<dbReference type="InterPro" id="IPR006145">
    <property type="entry name" value="PsdUridine_synth_RsuA/RluA"/>
</dbReference>
<dbReference type="PROSITE" id="PS50889">
    <property type="entry name" value="S4"/>
    <property type="match status" value="1"/>
</dbReference>
<evidence type="ECO:0000313" key="6">
    <source>
        <dbReference type="EMBL" id="CDR34628.1"/>
    </source>
</evidence>
<dbReference type="EC" id="5.4.99.-" evidence="4"/>
<keyword evidence="3" id="KW-0694">RNA-binding</keyword>
<dbReference type="SMART" id="SM00363">
    <property type="entry name" value="S4"/>
    <property type="match status" value="1"/>
</dbReference>
<dbReference type="Pfam" id="PF01479">
    <property type="entry name" value="S4"/>
    <property type="match status" value="1"/>
</dbReference>
<dbReference type="GO" id="GO:0120159">
    <property type="term" value="F:rRNA pseudouridine synthase activity"/>
    <property type="evidence" value="ECO:0007669"/>
    <property type="project" value="UniProtKB-ARBA"/>
</dbReference>
<dbReference type="SUPFAM" id="SSF55120">
    <property type="entry name" value="Pseudouridine synthase"/>
    <property type="match status" value="1"/>
</dbReference>
<comment type="similarity">
    <text evidence="1 4">Belongs to the pseudouridine synthase RsuA family.</text>
</comment>
<accession>A0A090D2T3</accession>
<dbReference type="PANTHER" id="PTHR47683:SF2">
    <property type="entry name" value="RNA-BINDING S4 DOMAIN-CONTAINING PROTEIN"/>
    <property type="match status" value="1"/>
</dbReference>
<keyword evidence="7" id="KW-1185">Reference proteome</keyword>
<dbReference type="GO" id="GO:0003723">
    <property type="term" value="F:RNA binding"/>
    <property type="evidence" value="ECO:0007669"/>
    <property type="project" value="UniProtKB-KW"/>
</dbReference>
<dbReference type="InterPro" id="IPR050343">
    <property type="entry name" value="RsuA_PseudoU_synthase"/>
</dbReference>
<name>A0A090D2T3_9BACT</name>
<evidence type="ECO:0000313" key="7">
    <source>
        <dbReference type="Proteomes" id="UP000031552"/>
    </source>
</evidence>
<protein>
    <recommendedName>
        <fullName evidence="4">Pseudouridine synthase</fullName>
        <ecNumber evidence="4">5.4.99.-</ecNumber>
    </recommendedName>
</protein>
<dbReference type="PANTHER" id="PTHR47683">
    <property type="entry name" value="PSEUDOURIDINE SYNTHASE FAMILY PROTEIN-RELATED"/>
    <property type="match status" value="1"/>
</dbReference>
<dbReference type="eggNOG" id="COG1187">
    <property type="taxonomic scope" value="Bacteria"/>
</dbReference>
<dbReference type="InterPro" id="IPR042092">
    <property type="entry name" value="PsdUridine_s_RsuA/RluB/E/F_cat"/>
</dbReference>
<sequence>MEKNPQQVRLNKALAEAGVASRRKCDEIIFDGKVKINGETVLEPGRLVGERDHIQVFGKKVNPFQKKLIFMFNKPKGYVCTANPLPTQKSVLSFFAHIKKRFFTVGRLDKDTSGLLLVTTDGDLAQKIIHPSSNIQKEYLAKTDKEITPDHLQEISKGVVIDRVLIKPVKVQKVRRGTVKVSVKEGKNREVRLLLEKAGLEVLELKRIRIGGLHLGHLAEGAFKELSNNEIETLFS</sequence>
<reference evidence="6" key="1">
    <citation type="submission" date="2013-12" db="EMBL/GenBank/DDBJ databases">
        <authorList>
            <person name="Linke B."/>
        </authorList>
    </citation>
    <scope>NUCLEOTIDE SEQUENCE [LARGE SCALE GENOMIC DNA]</scope>
    <source>
        <strain evidence="6">CRIB-18</strain>
    </source>
</reference>
<dbReference type="Gene3D" id="3.10.290.10">
    <property type="entry name" value="RNA-binding S4 domain"/>
    <property type="match status" value="1"/>
</dbReference>
<evidence type="ECO:0000259" key="5">
    <source>
        <dbReference type="SMART" id="SM00363"/>
    </source>
</evidence>
<dbReference type="InterPro" id="IPR002942">
    <property type="entry name" value="S4_RNA-bd"/>
</dbReference>
<reference evidence="6" key="2">
    <citation type="submission" date="2014-09" db="EMBL/GenBank/DDBJ databases">
        <title>Criblamydia sequanensis harbors a mega-plasmid encoding arsenite resistance.</title>
        <authorList>
            <person name="Bertelli C."/>
            <person name="Goesmann A."/>
            <person name="Greub G."/>
        </authorList>
    </citation>
    <scope>NUCLEOTIDE SEQUENCE [LARGE SCALE GENOMIC DNA]</scope>
    <source>
        <strain evidence="6">CRIB-18</strain>
    </source>
</reference>
<dbReference type="Gene3D" id="3.30.70.1560">
    <property type="entry name" value="Alpha-L RNA-binding motif"/>
    <property type="match status" value="1"/>
</dbReference>
<dbReference type="InterPro" id="IPR036986">
    <property type="entry name" value="S4_RNA-bd_sf"/>
</dbReference>
<gene>
    <name evidence="6" type="primary">rluB</name>
    <name evidence="6" type="ORF">CSEC_1819</name>
</gene>
<dbReference type="EMBL" id="CCEJ010000008">
    <property type="protein sequence ID" value="CDR34628.1"/>
    <property type="molecule type" value="Genomic_DNA"/>
</dbReference>
<dbReference type="RefSeq" id="WP_041018129.1">
    <property type="nucleotide sequence ID" value="NZ_CCEJ010000008.1"/>
</dbReference>
<evidence type="ECO:0000256" key="4">
    <source>
        <dbReference type="RuleBase" id="RU003887"/>
    </source>
</evidence>
<evidence type="ECO:0000256" key="2">
    <source>
        <dbReference type="ARBA" id="ARBA00023235"/>
    </source>
</evidence>
<dbReference type="Gene3D" id="3.30.70.580">
    <property type="entry name" value="Pseudouridine synthase I, catalytic domain, N-terminal subdomain"/>
    <property type="match status" value="1"/>
</dbReference>
<dbReference type="FunFam" id="3.10.290.10:FF:000003">
    <property type="entry name" value="Pseudouridine synthase"/>
    <property type="match status" value="1"/>
</dbReference>
<dbReference type="InterPro" id="IPR000748">
    <property type="entry name" value="PsdUridine_synth_RsuA/RluB/E/F"/>
</dbReference>
<dbReference type="NCBIfam" id="TIGR00093">
    <property type="entry name" value="pseudouridine synthase"/>
    <property type="match status" value="1"/>
</dbReference>
<keyword evidence="2 4" id="KW-0413">Isomerase</keyword>
<dbReference type="STRING" id="1437425.CSEC_1819"/>
<comment type="caution">
    <text evidence="6">The sequence shown here is derived from an EMBL/GenBank/DDBJ whole genome shotgun (WGS) entry which is preliminary data.</text>
</comment>
<dbReference type="CDD" id="cd00165">
    <property type="entry name" value="S4"/>
    <property type="match status" value="1"/>
</dbReference>
<dbReference type="AlphaFoldDB" id="A0A090D2T3"/>
<dbReference type="SUPFAM" id="SSF55174">
    <property type="entry name" value="Alpha-L RNA-binding motif"/>
    <property type="match status" value="1"/>
</dbReference>
<proteinExistence type="inferred from homology"/>
<dbReference type="InterPro" id="IPR018496">
    <property type="entry name" value="PsdUridine_synth_RsuA/RluB_CS"/>
</dbReference>
<dbReference type="CDD" id="cd02870">
    <property type="entry name" value="PseudoU_synth_RsuA_like"/>
    <property type="match status" value="1"/>
</dbReference>
<dbReference type="Pfam" id="PF00849">
    <property type="entry name" value="PseudoU_synth_2"/>
    <property type="match status" value="1"/>
</dbReference>
<dbReference type="PROSITE" id="PS01149">
    <property type="entry name" value="PSI_RSU"/>
    <property type="match status" value="1"/>
</dbReference>
<dbReference type="Proteomes" id="UP000031552">
    <property type="component" value="Unassembled WGS sequence"/>
</dbReference>